<proteinExistence type="predicted"/>
<dbReference type="Gene3D" id="3.40.630.30">
    <property type="match status" value="1"/>
</dbReference>
<name>A0ABQ5U9M9_9HYPH</name>
<evidence type="ECO:0000313" key="5">
    <source>
        <dbReference type="Proteomes" id="UP001161406"/>
    </source>
</evidence>
<dbReference type="InterPro" id="IPR016181">
    <property type="entry name" value="Acyl_CoA_acyltransferase"/>
</dbReference>
<dbReference type="SUPFAM" id="SSF55729">
    <property type="entry name" value="Acyl-CoA N-acyltransferases (Nat)"/>
    <property type="match status" value="1"/>
</dbReference>
<dbReference type="InterPro" id="IPR050832">
    <property type="entry name" value="Bact_Acetyltransf"/>
</dbReference>
<sequence length="164" mass="18189">MTETTIRLATESDAAAILKLLQSVALWLETDGPGKLWPASSFKLIDISAKAQRSEILVLTVDEDIAGCLYMEESDDAFWPEALPGEALYLHKIAVDRAFAGRGFARQLIDWAAQHAAQKGLKFLRLDCAPRPRLVQVYRDAEFERVGEDALMGGFLVARLQRAV</sequence>
<dbReference type="PROSITE" id="PS51186">
    <property type="entry name" value="GNAT"/>
    <property type="match status" value="1"/>
</dbReference>
<dbReference type="CDD" id="cd04301">
    <property type="entry name" value="NAT_SF"/>
    <property type="match status" value="1"/>
</dbReference>
<reference evidence="4" key="2">
    <citation type="submission" date="2023-01" db="EMBL/GenBank/DDBJ databases">
        <title>Draft genome sequence of Devosia yakushimensis strain NBRC 103855.</title>
        <authorList>
            <person name="Sun Q."/>
            <person name="Mori K."/>
        </authorList>
    </citation>
    <scope>NUCLEOTIDE SEQUENCE</scope>
    <source>
        <strain evidence="4">NBRC 103855</strain>
    </source>
</reference>
<dbReference type="PANTHER" id="PTHR43877:SF2">
    <property type="entry name" value="AMINOALKYLPHOSPHONATE N-ACETYLTRANSFERASE-RELATED"/>
    <property type="match status" value="1"/>
</dbReference>
<keyword evidence="5" id="KW-1185">Reference proteome</keyword>
<dbReference type="Proteomes" id="UP001161406">
    <property type="component" value="Unassembled WGS sequence"/>
</dbReference>
<gene>
    <name evidence="4" type="ORF">GCM10007913_03520</name>
</gene>
<evidence type="ECO:0000259" key="3">
    <source>
        <dbReference type="PROSITE" id="PS51186"/>
    </source>
</evidence>
<keyword evidence="2" id="KW-0012">Acyltransferase</keyword>
<dbReference type="Pfam" id="PF00583">
    <property type="entry name" value="Acetyltransf_1"/>
    <property type="match status" value="1"/>
</dbReference>
<dbReference type="RefSeq" id="WP_284387332.1">
    <property type="nucleotide sequence ID" value="NZ_BSNG01000001.1"/>
</dbReference>
<evidence type="ECO:0000256" key="1">
    <source>
        <dbReference type="ARBA" id="ARBA00022679"/>
    </source>
</evidence>
<comment type="caution">
    <text evidence="4">The sequence shown here is derived from an EMBL/GenBank/DDBJ whole genome shotgun (WGS) entry which is preliminary data.</text>
</comment>
<evidence type="ECO:0000256" key="2">
    <source>
        <dbReference type="ARBA" id="ARBA00023315"/>
    </source>
</evidence>
<reference evidence="4" key="1">
    <citation type="journal article" date="2014" name="Int. J. Syst. Evol. Microbiol.">
        <title>Complete genome of a new Firmicutes species belonging to the dominant human colonic microbiota ('Ruminococcus bicirculans') reveals two chromosomes and a selective capacity to utilize plant glucans.</title>
        <authorList>
            <consortium name="NISC Comparative Sequencing Program"/>
            <person name="Wegmann U."/>
            <person name="Louis P."/>
            <person name="Goesmann A."/>
            <person name="Henrissat B."/>
            <person name="Duncan S.H."/>
            <person name="Flint H.J."/>
        </authorList>
    </citation>
    <scope>NUCLEOTIDE SEQUENCE</scope>
    <source>
        <strain evidence="4">NBRC 103855</strain>
    </source>
</reference>
<organism evidence="4 5">
    <name type="scientific">Devosia yakushimensis</name>
    <dbReference type="NCBI Taxonomy" id="470028"/>
    <lineage>
        <taxon>Bacteria</taxon>
        <taxon>Pseudomonadati</taxon>
        <taxon>Pseudomonadota</taxon>
        <taxon>Alphaproteobacteria</taxon>
        <taxon>Hyphomicrobiales</taxon>
        <taxon>Devosiaceae</taxon>
        <taxon>Devosia</taxon>
    </lineage>
</organism>
<feature type="domain" description="N-acetyltransferase" evidence="3">
    <location>
        <begin position="4"/>
        <end position="164"/>
    </location>
</feature>
<keyword evidence="1" id="KW-0808">Transferase</keyword>
<dbReference type="EMBL" id="BSNG01000001">
    <property type="protein sequence ID" value="GLQ08420.1"/>
    <property type="molecule type" value="Genomic_DNA"/>
</dbReference>
<evidence type="ECO:0000313" key="4">
    <source>
        <dbReference type="EMBL" id="GLQ08420.1"/>
    </source>
</evidence>
<dbReference type="PANTHER" id="PTHR43877">
    <property type="entry name" value="AMINOALKYLPHOSPHONATE N-ACETYLTRANSFERASE-RELATED-RELATED"/>
    <property type="match status" value="1"/>
</dbReference>
<accession>A0ABQ5U9M9</accession>
<dbReference type="InterPro" id="IPR000182">
    <property type="entry name" value="GNAT_dom"/>
</dbReference>
<protein>
    <submittedName>
        <fullName evidence="4">N-acetyltransferase</fullName>
    </submittedName>
</protein>